<dbReference type="KEGG" id="csx:CSING_10205"/>
<dbReference type="HOGENOM" id="CLU_741263_0_0_11"/>
<evidence type="ECO:0000313" key="4">
    <source>
        <dbReference type="Proteomes" id="UP000031890"/>
    </source>
</evidence>
<sequence length="377" mass="41394">MKTFHITTAALAVMLIATPTADAQSSFGLSSSRSDAPPKVSAEKSEPQLNVRDVYHCPTPDDVQGQAEWKVFNTTGLALTVYVADDAGNAYQVLERVGSPAQRAWTPKLQNGTYHLTCVFHNDSAIKSNNFTVSGSTFTNAPKMVPITDREISAVAIEQATQQKKRLPELASKADALGKAVHSGNRADAQAAYLEFYEFFRTFDNYSGLWPGEDVEYGGVEKQLFSDADLTPTLADALVAAVHAKVETLEKTHFTVPAPDYGLRTHEVMEEFERFDMRGERDYGAHALPVALRANVLSTRFMLDPVRELVEGRGLDTAPIYAQLEELDALAAEFDAKYDVAFAEWSQKDRLRLQAAVASANELLAPVATVTVVRRMD</sequence>
<feature type="signal peptide" evidence="2">
    <location>
        <begin position="1"/>
        <end position="23"/>
    </location>
</feature>
<organism evidence="3 4">
    <name type="scientific">Corynebacterium singulare</name>
    <dbReference type="NCBI Taxonomy" id="161899"/>
    <lineage>
        <taxon>Bacteria</taxon>
        <taxon>Bacillati</taxon>
        <taxon>Actinomycetota</taxon>
        <taxon>Actinomycetes</taxon>
        <taxon>Mycobacteriales</taxon>
        <taxon>Corynebacteriaceae</taxon>
        <taxon>Corynebacterium</taxon>
    </lineage>
</organism>
<keyword evidence="3" id="KW-0449">Lipoprotein</keyword>
<dbReference type="InterPro" id="IPR038352">
    <property type="entry name" value="Imelysin_sf"/>
</dbReference>
<gene>
    <name evidence="3" type="ORF">CSING_10205</name>
</gene>
<protein>
    <submittedName>
        <fullName evidence="3">Putative periplasmic lipoprotein involved in iron transport</fullName>
    </submittedName>
</protein>
<dbReference type="OrthoDB" id="7260758at2"/>
<keyword evidence="2" id="KW-0732">Signal</keyword>
<dbReference type="AlphaFoldDB" id="A0A0B6EXN4"/>
<accession>A0A0B6EXN4</accession>
<evidence type="ECO:0000313" key="3">
    <source>
        <dbReference type="EMBL" id="AJI79553.1"/>
    </source>
</evidence>
<proteinExistence type="predicted"/>
<dbReference type="EMBL" id="CP010827">
    <property type="protein sequence ID" value="AJI79553.1"/>
    <property type="molecule type" value="Genomic_DNA"/>
</dbReference>
<dbReference type="InterPro" id="IPR034981">
    <property type="entry name" value="Imelysin-like_EfeO/Algp7"/>
</dbReference>
<feature type="chain" id="PRO_5002122256" evidence="2">
    <location>
        <begin position="24"/>
        <end position="377"/>
    </location>
</feature>
<dbReference type="RefSeq" id="WP_042531915.1">
    <property type="nucleotide sequence ID" value="NZ_CP010827.1"/>
</dbReference>
<evidence type="ECO:0000256" key="2">
    <source>
        <dbReference type="SAM" id="SignalP"/>
    </source>
</evidence>
<dbReference type="Proteomes" id="UP000031890">
    <property type="component" value="Chromosome"/>
</dbReference>
<dbReference type="CDD" id="cd14656">
    <property type="entry name" value="Imelysin-like_EfeO"/>
    <property type="match status" value="1"/>
</dbReference>
<dbReference type="Gene3D" id="1.20.1420.20">
    <property type="entry name" value="M75 peptidase, HXXE motif"/>
    <property type="match status" value="1"/>
</dbReference>
<feature type="region of interest" description="Disordered" evidence="1">
    <location>
        <begin position="26"/>
        <end position="47"/>
    </location>
</feature>
<dbReference type="STRING" id="161899.CSING_10205"/>
<name>A0A0B6EXN4_9CORY</name>
<reference evidence="3 4" key="1">
    <citation type="journal article" date="2015" name="Genome Announc.">
        <title>Complete Genome Sequence and Annotation of Corynebacterium singulare DSM 44357, Isolated from a Human Semen Specimen.</title>
        <authorList>
            <person name="Merten M."/>
            <person name="Brinkrolf K."/>
            <person name="Albersmeier A."/>
            <person name="Kutter Y."/>
            <person name="Ruckert C."/>
            <person name="Tauch A."/>
        </authorList>
    </citation>
    <scope>NUCLEOTIDE SEQUENCE [LARGE SCALE GENOMIC DNA]</scope>
    <source>
        <strain evidence="3">IBS B52218</strain>
    </source>
</reference>
<evidence type="ECO:0000256" key="1">
    <source>
        <dbReference type="SAM" id="MobiDB-lite"/>
    </source>
</evidence>